<dbReference type="Pfam" id="PF00293">
    <property type="entry name" value="NUDIX"/>
    <property type="match status" value="1"/>
</dbReference>
<reference evidence="4 5" key="1">
    <citation type="submission" date="2017-11" db="EMBL/GenBank/DDBJ databases">
        <title>Genomic Encyclopedia of Archaeal and Bacterial Type Strains, Phase II (KMG-II): From Individual Species to Whole Genera.</title>
        <authorList>
            <person name="Goeker M."/>
        </authorList>
    </citation>
    <scope>NUCLEOTIDE SEQUENCE [LARGE SCALE GENOMIC DNA]</scope>
    <source>
        <strain evidence="4 5">DSM 22413</strain>
    </source>
</reference>
<protein>
    <submittedName>
        <fullName evidence="4">ADP-ribose pyrophosphatase YjhB (NUDIX family)</fullName>
    </submittedName>
</protein>
<dbReference type="InterPro" id="IPR015797">
    <property type="entry name" value="NUDIX_hydrolase-like_dom_sf"/>
</dbReference>
<dbReference type="GO" id="GO:0016787">
    <property type="term" value="F:hydrolase activity"/>
    <property type="evidence" value="ECO:0007669"/>
    <property type="project" value="UniProtKB-KW"/>
</dbReference>
<dbReference type="InterPro" id="IPR020084">
    <property type="entry name" value="NUDIX_hydrolase_CS"/>
</dbReference>
<dbReference type="PANTHER" id="PTHR43046:SF16">
    <property type="entry name" value="ADP-RIBOSE PYROPHOSPHATASE YJHB-RELATED"/>
    <property type="match status" value="1"/>
</dbReference>
<keyword evidence="2" id="KW-0378">Hydrolase</keyword>
<dbReference type="EMBL" id="PGTZ01000006">
    <property type="protein sequence ID" value="PJI95177.1"/>
    <property type="molecule type" value="Genomic_DNA"/>
</dbReference>
<dbReference type="SUPFAM" id="SSF55811">
    <property type="entry name" value="Nudix"/>
    <property type="match status" value="1"/>
</dbReference>
<organism evidence="4 5">
    <name type="scientific">Luteimicrobium subarcticum</name>
    <dbReference type="NCBI Taxonomy" id="620910"/>
    <lineage>
        <taxon>Bacteria</taxon>
        <taxon>Bacillati</taxon>
        <taxon>Actinomycetota</taxon>
        <taxon>Actinomycetes</taxon>
        <taxon>Micrococcales</taxon>
        <taxon>Luteimicrobium</taxon>
    </lineage>
</organism>
<sequence length="166" mass="17735">MPIPPFVLDLRSHVGHAPLWLPGVSAVVRDDAGRLLLGRRADTGRWAVVSGILDPGEEPAVGAAREVLEETGLRVVVDGLAALSVTGPVHYPNGDVTDYLDLLFVCRLADGVAPEDAHVGDDESLDVAWFPPDALPDDLTESSVERLAWATTFLADPAAEPRFVRP</sequence>
<dbReference type="AlphaFoldDB" id="A0A2M8WW80"/>
<proteinExistence type="predicted"/>
<evidence type="ECO:0000259" key="3">
    <source>
        <dbReference type="PROSITE" id="PS51462"/>
    </source>
</evidence>
<dbReference type="Gene3D" id="3.90.79.10">
    <property type="entry name" value="Nucleoside Triphosphate Pyrophosphohydrolase"/>
    <property type="match status" value="1"/>
</dbReference>
<dbReference type="PANTHER" id="PTHR43046">
    <property type="entry name" value="GDP-MANNOSE MANNOSYL HYDROLASE"/>
    <property type="match status" value="1"/>
</dbReference>
<comment type="cofactor">
    <cofactor evidence="1">
        <name>Mg(2+)</name>
        <dbReference type="ChEBI" id="CHEBI:18420"/>
    </cofactor>
</comment>
<dbReference type="CDD" id="cd18879">
    <property type="entry name" value="NUDIX_Hydrolase"/>
    <property type="match status" value="1"/>
</dbReference>
<keyword evidence="5" id="KW-1185">Reference proteome</keyword>
<evidence type="ECO:0000313" key="4">
    <source>
        <dbReference type="EMBL" id="PJI95177.1"/>
    </source>
</evidence>
<evidence type="ECO:0000256" key="2">
    <source>
        <dbReference type="ARBA" id="ARBA00022801"/>
    </source>
</evidence>
<dbReference type="PROSITE" id="PS51462">
    <property type="entry name" value="NUDIX"/>
    <property type="match status" value="1"/>
</dbReference>
<gene>
    <name evidence="4" type="ORF">CLV34_1033</name>
</gene>
<name>A0A2M8WW80_9MICO</name>
<dbReference type="RefSeq" id="WP_100349083.1">
    <property type="nucleotide sequence ID" value="NZ_PGTZ01000006.1"/>
</dbReference>
<dbReference type="OrthoDB" id="9814308at2"/>
<dbReference type="Proteomes" id="UP000231586">
    <property type="component" value="Unassembled WGS sequence"/>
</dbReference>
<evidence type="ECO:0000256" key="1">
    <source>
        <dbReference type="ARBA" id="ARBA00001946"/>
    </source>
</evidence>
<comment type="caution">
    <text evidence="4">The sequence shown here is derived from an EMBL/GenBank/DDBJ whole genome shotgun (WGS) entry which is preliminary data.</text>
</comment>
<evidence type="ECO:0000313" key="5">
    <source>
        <dbReference type="Proteomes" id="UP000231586"/>
    </source>
</evidence>
<accession>A0A2M8WW80</accession>
<feature type="domain" description="Nudix hydrolase" evidence="3">
    <location>
        <begin position="19"/>
        <end position="152"/>
    </location>
</feature>
<dbReference type="InterPro" id="IPR000086">
    <property type="entry name" value="NUDIX_hydrolase_dom"/>
</dbReference>
<dbReference type="PROSITE" id="PS00893">
    <property type="entry name" value="NUDIX_BOX"/>
    <property type="match status" value="1"/>
</dbReference>